<keyword evidence="5 9" id="KW-0010">Activator</keyword>
<keyword evidence="7 9" id="KW-0539">Nucleus</keyword>
<evidence type="ECO:0000313" key="13">
    <source>
        <dbReference type="Proteomes" id="UP001276659"/>
    </source>
</evidence>
<evidence type="ECO:0000256" key="9">
    <source>
        <dbReference type="RuleBase" id="RU365082"/>
    </source>
</evidence>
<evidence type="ECO:0000256" key="3">
    <source>
        <dbReference type="ARBA" id="ARBA00019619"/>
    </source>
</evidence>
<dbReference type="PANTHER" id="PTHR12809">
    <property type="entry name" value="MEDIATOR COMPLEX SUBUNIT"/>
    <property type="match status" value="1"/>
</dbReference>
<comment type="subcellular location">
    <subcellularLocation>
        <location evidence="1 9">Nucleus</location>
    </subcellularLocation>
</comment>
<dbReference type="InterPro" id="IPR013947">
    <property type="entry name" value="Mediator_Med14"/>
</dbReference>
<gene>
    <name evidence="12" type="ORF">OEA41_002232</name>
</gene>
<evidence type="ECO:0000256" key="1">
    <source>
        <dbReference type="ARBA" id="ARBA00004123"/>
    </source>
</evidence>
<accession>A0AAD9ZC78</accession>
<comment type="caution">
    <text evidence="12">The sequence shown here is derived from an EMBL/GenBank/DDBJ whole genome shotgun (WGS) entry which is preliminary data.</text>
</comment>
<evidence type="ECO:0000256" key="6">
    <source>
        <dbReference type="ARBA" id="ARBA00023163"/>
    </source>
</evidence>
<dbReference type="InterPro" id="IPR055122">
    <property type="entry name" value="Med14_N"/>
</dbReference>
<evidence type="ECO:0000256" key="2">
    <source>
        <dbReference type="ARBA" id="ARBA00007813"/>
    </source>
</evidence>
<evidence type="ECO:0000313" key="12">
    <source>
        <dbReference type="EMBL" id="KAK3174986.1"/>
    </source>
</evidence>
<evidence type="ECO:0000256" key="5">
    <source>
        <dbReference type="ARBA" id="ARBA00023159"/>
    </source>
</evidence>
<comment type="subunit">
    <text evidence="9">Component of the Mediator complex.</text>
</comment>
<comment type="function">
    <text evidence="9">Component of the Mediator complex, a coactivator involved in the regulated transcription of nearly all RNA polymerase II-dependent genes. Mediator functions as a bridge to convey information from gene-specific regulatory proteins to the basal RNA polymerase II transcription machinery. Mediator is recruited to promoters by direct interactions with regulatory proteins and serves as a scaffold for the assembly of a functional preinitiation complex with RNA polymerase II and the general transcription factors.</text>
</comment>
<keyword evidence="4 9" id="KW-0805">Transcription regulation</keyword>
<evidence type="ECO:0000256" key="7">
    <source>
        <dbReference type="ARBA" id="ARBA00023242"/>
    </source>
</evidence>
<protein>
    <recommendedName>
        <fullName evidence="3 9">Mediator of RNA polymerase II transcription subunit 14</fullName>
    </recommendedName>
    <alternativeName>
        <fullName evidence="8 9">Mediator complex subunit 14</fullName>
    </alternativeName>
</protein>
<dbReference type="PANTHER" id="PTHR12809:SF2">
    <property type="entry name" value="MEDIATOR OF RNA POLYMERASE II TRANSCRIPTION SUBUNIT 14"/>
    <property type="match status" value="1"/>
</dbReference>
<evidence type="ECO:0000256" key="8">
    <source>
        <dbReference type="ARBA" id="ARBA00032007"/>
    </source>
</evidence>
<dbReference type="Pfam" id="PF08638">
    <property type="entry name" value="Med14"/>
    <property type="match status" value="1"/>
</dbReference>
<dbReference type="GO" id="GO:0006357">
    <property type="term" value="P:regulation of transcription by RNA polymerase II"/>
    <property type="evidence" value="ECO:0007669"/>
    <property type="project" value="InterPro"/>
</dbReference>
<evidence type="ECO:0000256" key="10">
    <source>
        <dbReference type="SAM" id="MobiDB-lite"/>
    </source>
</evidence>
<sequence length="1095" mass="121131">MSRENEEAQIESIKREGRDTSEGKGRPVDGVVAERNGKADDSVLAQARSMPGIVPRSETLSYKGADGIKMSGDIKSEGIASGNIEEIKMEDYANGNTYTNGVNGPVNGTYVNGISSTPTETQRKTSTAIENLVGQLPPEIEHITFGYVPFSTLISRLVQETFNGLTDVINDMSEMPVPQPGLNGSLSHLNHHINGNGATGDANVQKKLRMLNFASDRRAQFIKILILSKWARQAEAVSKVIDLNVWTSTRKQEYQDCISWMGELKRRLGPLRDPNPDIKTALEVLSLGKASWLPDLGYLPPEPLSAQQLLSTLRKINILLSIRLNLHENIPPVFRDFSIASGRATFRVPEEFEVDLSIAEEDPASQLYFIDFRYIFSPTPKDLPAGRLREEIEGRANHVLQSEGLQGLFDFLHNLVLTHKLAVLKNQAYEMARGYWSEHLKVEAVHRSVVVQYWLNKLGGKNWIEIGIKRGKEPSNPYSLNAMRIPQIAIRWFRGGKEVNDVQVTMRLGELSIADILKQVIALHTNYIFQSTAAKLGEATLYSEGYLRLKSNSATAEPIDASLLVQLTTSKAVKVVQEPVSGRFAVLPASQLNSRAEFELNRLASPATDGVSQFAHLRSFTSLEEVDTSARSVGWEPVRSLNPSQETIQRLFSKGVQKTRFFRRPNWSANWLLAFTTSLEGDFWWAVELLDKETAPGPGTSNPTTGTSLRAAYKILSAGQTSLVMDPSATALAQIERTAAGMISHNIDARHLSASKIPHRIQLSPPNSARSQSPSATIFIRFPTERAASLISSPERLDLAWAHEIVKLEYRSLDSSKTSTAHIASVRISKSISNVKDVISAIPSVAFQPSTQSLAFQIVTKVGETTIPNLTSRLSAIGLLLDFVSTIKLHRIKFNAASLTHIDFTYAKSPSILKATIHFAADTPMYISLTPPNPHLRIIDHLTTLLRSKDLTTVLATMRMTMPFLNALSAIEAAGGVEVLTRSEQWFQVRYSDLCSKGGYDIRLRQRRDDAMWFIPESSVGKVETGNADFEQGLEAVMRGKGEGWWGVKGGMIAHLNGVENLIAKLDEVFRASKHVAGESNPRKRKAEEEVVEID</sequence>
<proteinExistence type="inferred from homology"/>
<organism evidence="12 13">
    <name type="scientific">Lepraria neglecta</name>
    <dbReference type="NCBI Taxonomy" id="209136"/>
    <lineage>
        <taxon>Eukaryota</taxon>
        <taxon>Fungi</taxon>
        <taxon>Dikarya</taxon>
        <taxon>Ascomycota</taxon>
        <taxon>Pezizomycotina</taxon>
        <taxon>Lecanoromycetes</taxon>
        <taxon>OSLEUM clade</taxon>
        <taxon>Lecanoromycetidae</taxon>
        <taxon>Lecanorales</taxon>
        <taxon>Lecanorineae</taxon>
        <taxon>Stereocaulaceae</taxon>
        <taxon>Lepraria</taxon>
    </lineage>
</organism>
<keyword evidence="6 9" id="KW-0804">Transcription</keyword>
<evidence type="ECO:0000259" key="11">
    <source>
        <dbReference type="Pfam" id="PF08638"/>
    </source>
</evidence>
<dbReference type="AlphaFoldDB" id="A0AAD9ZC78"/>
<dbReference type="GO" id="GO:0016592">
    <property type="term" value="C:mediator complex"/>
    <property type="evidence" value="ECO:0007669"/>
    <property type="project" value="UniProtKB-UniRule"/>
</dbReference>
<keyword evidence="13" id="KW-1185">Reference proteome</keyword>
<dbReference type="EMBL" id="JASNWA010000006">
    <property type="protein sequence ID" value="KAK3174986.1"/>
    <property type="molecule type" value="Genomic_DNA"/>
</dbReference>
<dbReference type="Proteomes" id="UP001276659">
    <property type="component" value="Unassembled WGS sequence"/>
</dbReference>
<dbReference type="Pfam" id="PF26204">
    <property type="entry name" value="Med14_fung"/>
    <property type="match status" value="1"/>
</dbReference>
<evidence type="ECO:0000256" key="4">
    <source>
        <dbReference type="ARBA" id="ARBA00023015"/>
    </source>
</evidence>
<dbReference type="GO" id="GO:0003712">
    <property type="term" value="F:transcription coregulator activity"/>
    <property type="evidence" value="ECO:0007669"/>
    <property type="project" value="UniProtKB-UniRule"/>
</dbReference>
<name>A0AAD9ZC78_9LECA</name>
<feature type="region of interest" description="Disordered" evidence="10">
    <location>
        <begin position="1"/>
        <end position="39"/>
    </location>
</feature>
<reference evidence="12" key="1">
    <citation type="submission" date="2022-11" db="EMBL/GenBank/DDBJ databases">
        <title>Chromosomal genome sequence assembly and mating type (MAT) locus characterization of the leprose asexual lichenized fungus Lepraria neglecta (Nyl.) Erichsen.</title>
        <authorList>
            <person name="Allen J.L."/>
            <person name="Pfeffer B."/>
        </authorList>
    </citation>
    <scope>NUCLEOTIDE SEQUENCE</scope>
    <source>
        <strain evidence="12">Allen 5258</strain>
    </source>
</reference>
<feature type="compositionally biased region" description="Basic and acidic residues" evidence="10">
    <location>
        <begin position="1"/>
        <end position="27"/>
    </location>
</feature>
<feature type="domain" description="Mediator complex subunit MED14 N-terminal" evidence="11">
    <location>
        <begin position="147"/>
        <end position="359"/>
    </location>
</feature>
<dbReference type="GO" id="GO:0070847">
    <property type="term" value="C:core mediator complex"/>
    <property type="evidence" value="ECO:0007669"/>
    <property type="project" value="TreeGrafter"/>
</dbReference>
<comment type="similarity">
    <text evidence="2 9">Belongs to the Mediator complex subunit 14 family.</text>
</comment>